<dbReference type="InterPro" id="IPR007401">
    <property type="entry name" value="DUF454"/>
</dbReference>
<protein>
    <recommendedName>
        <fullName evidence="1">Inner membrane protein</fullName>
    </recommendedName>
</protein>
<comment type="caution">
    <text evidence="3">The sequence shown here is derived from an EMBL/GenBank/DDBJ whole genome shotgun (WGS) entry which is preliminary data.</text>
</comment>
<accession>A0A370DCR6</accession>
<dbReference type="PIRSF" id="PIRSF016789">
    <property type="entry name" value="DUF454"/>
    <property type="match status" value="1"/>
</dbReference>
<keyword evidence="1" id="KW-0997">Cell inner membrane</keyword>
<evidence type="ECO:0000256" key="1">
    <source>
        <dbReference type="PIRNR" id="PIRNR016789"/>
    </source>
</evidence>
<dbReference type="Proteomes" id="UP000254266">
    <property type="component" value="Unassembled WGS sequence"/>
</dbReference>
<keyword evidence="2" id="KW-0812">Transmembrane</keyword>
<dbReference type="PANTHER" id="PTHR35813">
    <property type="entry name" value="INNER MEMBRANE PROTEIN YBAN"/>
    <property type="match status" value="1"/>
</dbReference>
<sequence length="128" mass="14561">MRTIYFILGWAFFALGAIGVLLPVVPTTPFMLLALWAFSRSSERFHSWLYNHRFFGPPLQMWNKHSVIPLPAKIMSIGFMGISFVFMMVFSPHSIILKAAIGLLMLYGGWFVLSKPSNPPKNDHCVEL</sequence>
<keyword evidence="1" id="KW-1003">Cell membrane</keyword>
<dbReference type="AlphaFoldDB" id="A0A370DCR6"/>
<evidence type="ECO:0000313" key="3">
    <source>
        <dbReference type="EMBL" id="RDH82699.1"/>
    </source>
</evidence>
<feature type="transmembrane region" description="Helical" evidence="2">
    <location>
        <begin position="95"/>
        <end position="113"/>
    </location>
</feature>
<keyword evidence="4" id="KW-1185">Reference proteome</keyword>
<reference evidence="3 4" key="1">
    <citation type="journal article" date="2018" name="ISME J.">
        <title>Endosymbiont genomes yield clues of tubeworm success.</title>
        <authorList>
            <person name="Li Y."/>
            <person name="Liles M.R."/>
            <person name="Halanych K.M."/>
        </authorList>
    </citation>
    <scope>NUCLEOTIDE SEQUENCE [LARGE SCALE GENOMIC DNA]</scope>
    <source>
        <strain evidence="3">A1464</strain>
    </source>
</reference>
<comment type="subcellular location">
    <subcellularLocation>
        <location evidence="1">Cell inner membrane</location>
        <topology evidence="1">Multi-pass membrane protein</topology>
    </subcellularLocation>
</comment>
<dbReference type="EMBL" id="QFXC01000011">
    <property type="protein sequence ID" value="RDH82699.1"/>
    <property type="molecule type" value="Genomic_DNA"/>
</dbReference>
<evidence type="ECO:0000256" key="2">
    <source>
        <dbReference type="SAM" id="Phobius"/>
    </source>
</evidence>
<organism evidence="3 4">
    <name type="scientific">endosymbiont of Galathealinum brachiosum</name>
    <dbReference type="NCBI Taxonomy" id="2200906"/>
    <lineage>
        <taxon>Bacteria</taxon>
        <taxon>Pseudomonadati</taxon>
        <taxon>Pseudomonadota</taxon>
        <taxon>Gammaproteobacteria</taxon>
        <taxon>sulfur-oxidizing symbionts</taxon>
    </lineage>
</organism>
<gene>
    <name evidence="3" type="ORF">DIZ80_10490</name>
</gene>
<keyword evidence="1 2" id="KW-0472">Membrane</keyword>
<name>A0A370DCR6_9GAMM</name>
<evidence type="ECO:0000313" key="4">
    <source>
        <dbReference type="Proteomes" id="UP000254266"/>
    </source>
</evidence>
<dbReference type="Pfam" id="PF04304">
    <property type="entry name" value="DUF454"/>
    <property type="match status" value="1"/>
</dbReference>
<dbReference type="GO" id="GO:0005886">
    <property type="term" value="C:plasma membrane"/>
    <property type="evidence" value="ECO:0007669"/>
    <property type="project" value="UniProtKB-SubCell"/>
</dbReference>
<keyword evidence="2" id="KW-1133">Transmembrane helix</keyword>
<feature type="transmembrane region" description="Helical" evidence="2">
    <location>
        <begin position="70"/>
        <end position="89"/>
    </location>
</feature>
<proteinExistence type="predicted"/>
<feature type="transmembrane region" description="Helical" evidence="2">
    <location>
        <begin position="6"/>
        <end position="38"/>
    </location>
</feature>
<dbReference type="PANTHER" id="PTHR35813:SF1">
    <property type="entry name" value="INNER MEMBRANE PROTEIN YBAN"/>
    <property type="match status" value="1"/>
</dbReference>